<protein>
    <recommendedName>
        <fullName evidence="4">Copper(I)-binding protein</fullName>
    </recommendedName>
</protein>
<dbReference type="Proteomes" id="UP000320806">
    <property type="component" value="Unassembled WGS sequence"/>
</dbReference>
<proteinExistence type="predicted"/>
<dbReference type="EMBL" id="VFMO01000001">
    <property type="protein sequence ID" value="TQJ15814.1"/>
    <property type="molecule type" value="Genomic_DNA"/>
</dbReference>
<evidence type="ECO:0000256" key="1">
    <source>
        <dbReference type="SAM" id="MobiDB-lite"/>
    </source>
</evidence>
<keyword evidence="3" id="KW-1185">Reference proteome</keyword>
<dbReference type="AlphaFoldDB" id="A0A542EKN4"/>
<name>A0A542EKN4_9MICO</name>
<comment type="caution">
    <text evidence="2">The sequence shown here is derived from an EMBL/GenBank/DDBJ whole genome shotgun (WGS) entry which is preliminary data.</text>
</comment>
<evidence type="ECO:0000313" key="3">
    <source>
        <dbReference type="Proteomes" id="UP000320806"/>
    </source>
</evidence>
<organism evidence="2 3">
    <name type="scientific">Yimella lutea</name>
    <dbReference type="NCBI Taxonomy" id="587872"/>
    <lineage>
        <taxon>Bacteria</taxon>
        <taxon>Bacillati</taxon>
        <taxon>Actinomycetota</taxon>
        <taxon>Actinomycetes</taxon>
        <taxon>Micrococcales</taxon>
        <taxon>Dermacoccaceae</taxon>
        <taxon>Yimella</taxon>
    </lineage>
</organism>
<evidence type="ECO:0008006" key="4">
    <source>
        <dbReference type="Google" id="ProtNLM"/>
    </source>
</evidence>
<sequence>MLVAGVASTALSGCYYFSEPTTDMDYVASDGNNAEVGTVNLSNVLIVTKSKGDKGSMQGLATNNGNTAAQLTVTPAGGQPTKVSIPPMQSVRLDGKPSGDGKATVSPIDIPATPVPPGESTTVVFATADGGSKRVSVPVVLDQPPYGSEEVTHPGSRPDDSAEKGDGGGH</sequence>
<reference evidence="2 3" key="1">
    <citation type="submission" date="2019-06" db="EMBL/GenBank/DDBJ databases">
        <title>Sequencing the genomes of 1000 actinobacteria strains.</title>
        <authorList>
            <person name="Klenk H.-P."/>
        </authorList>
    </citation>
    <scope>NUCLEOTIDE SEQUENCE [LARGE SCALE GENOMIC DNA]</scope>
    <source>
        <strain evidence="2 3">DSM 19828</strain>
    </source>
</reference>
<gene>
    <name evidence="2" type="ORF">FB459_3387</name>
</gene>
<evidence type="ECO:0000313" key="2">
    <source>
        <dbReference type="EMBL" id="TQJ15814.1"/>
    </source>
</evidence>
<accession>A0A542EKN4</accession>
<feature type="region of interest" description="Disordered" evidence="1">
    <location>
        <begin position="75"/>
        <end position="121"/>
    </location>
</feature>
<feature type="region of interest" description="Disordered" evidence="1">
    <location>
        <begin position="141"/>
        <end position="170"/>
    </location>
</feature>
<feature type="compositionally biased region" description="Basic and acidic residues" evidence="1">
    <location>
        <begin position="150"/>
        <end position="170"/>
    </location>
</feature>